<evidence type="ECO:0000256" key="2">
    <source>
        <dbReference type="ARBA" id="ARBA00016314"/>
    </source>
</evidence>
<evidence type="ECO:0000256" key="4">
    <source>
        <dbReference type="ARBA" id="ARBA00022695"/>
    </source>
</evidence>
<dbReference type="EMBL" id="CP046115">
    <property type="protein sequence ID" value="QGN37523.1"/>
    <property type="molecule type" value="Genomic_DNA"/>
</dbReference>
<dbReference type="OrthoDB" id="3196716at2"/>
<name>A0A6B8MT21_KLEOX</name>
<evidence type="ECO:0000313" key="6">
    <source>
        <dbReference type="EMBL" id="QGN37523.1"/>
    </source>
</evidence>
<dbReference type="InterPro" id="IPR005551">
    <property type="entry name" value="CitX"/>
</dbReference>
<sequence>MIDETTTASCVHLTLEEVLKAREARASVQQAWLLRYGQPMVSTTLVWPGEVKDTPLARQVMAEATEALSQLLRKHRWAVSRHEVRFQPTGPEAFWSIPAPAWMIKHVTAHLEDNHPLGRLWDIDVFCPKSGLITRSAIRQPMRRCFICSEPAHVCSRIRRHSQNELAQVIEDLTYDYFSGQR</sequence>
<accession>A0A6B8MT21</accession>
<dbReference type="Pfam" id="PF03802">
    <property type="entry name" value="CitX"/>
    <property type="match status" value="1"/>
</dbReference>
<proteinExistence type="predicted"/>
<evidence type="ECO:0000256" key="1">
    <source>
        <dbReference type="ARBA" id="ARBA00012524"/>
    </source>
</evidence>
<organism evidence="6 7">
    <name type="scientific">Klebsiella oxytoca</name>
    <dbReference type="NCBI Taxonomy" id="571"/>
    <lineage>
        <taxon>Bacteria</taxon>
        <taxon>Pseudomonadati</taxon>
        <taxon>Pseudomonadota</taxon>
        <taxon>Gammaproteobacteria</taxon>
        <taxon>Enterobacterales</taxon>
        <taxon>Enterobacteriaceae</taxon>
        <taxon>Klebsiella/Raoultella group</taxon>
        <taxon>Klebsiella</taxon>
    </lineage>
</organism>
<keyword evidence="4 6" id="KW-0548">Nucleotidyltransferase</keyword>
<evidence type="ECO:0000256" key="3">
    <source>
        <dbReference type="ARBA" id="ARBA00022679"/>
    </source>
</evidence>
<dbReference type="GO" id="GO:0050519">
    <property type="term" value="F:holo-citrate lyase synthase activity"/>
    <property type="evidence" value="ECO:0007669"/>
    <property type="project" value="UniProtKB-EC"/>
</dbReference>
<dbReference type="GO" id="GO:0016829">
    <property type="term" value="F:lyase activity"/>
    <property type="evidence" value="ECO:0007669"/>
    <property type="project" value="UniProtKB-KW"/>
</dbReference>
<keyword evidence="3 6" id="KW-0808">Transferase</keyword>
<comment type="catalytic activity">
    <reaction evidence="5">
        <text>apo-[citrate lyase ACP] + 2'-(5''-triphospho-alpha-D-ribosyl)-3'-dephospho-CoA = holo-[citrate lyase ACP] + diphosphate</text>
        <dbReference type="Rhea" id="RHEA:16333"/>
        <dbReference type="Rhea" id="RHEA-COMP:10157"/>
        <dbReference type="Rhea" id="RHEA-COMP:10158"/>
        <dbReference type="ChEBI" id="CHEBI:29999"/>
        <dbReference type="ChEBI" id="CHEBI:33019"/>
        <dbReference type="ChEBI" id="CHEBI:61378"/>
        <dbReference type="ChEBI" id="CHEBI:82683"/>
        <dbReference type="EC" id="2.7.7.61"/>
    </reaction>
</comment>
<protein>
    <recommendedName>
        <fullName evidence="2">Apo-citrate lyase phosphoribosyl-dephospho-CoA transferase</fullName>
        <ecNumber evidence="1">2.7.7.61</ecNumber>
    </recommendedName>
</protein>
<evidence type="ECO:0000256" key="5">
    <source>
        <dbReference type="ARBA" id="ARBA00048574"/>
    </source>
</evidence>
<dbReference type="RefSeq" id="WP_154679965.1">
    <property type="nucleotide sequence ID" value="NZ_CP046115.1"/>
</dbReference>
<dbReference type="AlphaFoldDB" id="A0A6B8MT21"/>
<dbReference type="Proteomes" id="UP000427108">
    <property type="component" value="Chromosome"/>
</dbReference>
<evidence type="ECO:0000313" key="7">
    <source>
        <dbReference type="Proteomes" id="UP000427108"/>
    </source>
</evidence>
<dbReference type="EC" id="2.7.7.61" evidence="1"/>
<keyword evidence="6" id="KW-0456">Lyase</keyword>
<dbReference type="NCBIfam" id="TIGR03124">
    <property type="entry name" value="citrate_citX"/>
    <property type="match status" value="1"/>
</dbReference>
<dbReference type="GO" id="GO:0051191">
    <property type="term" value="P:prosthetic group biosynthetic process"/>
    <property type="evidence" value="ECO:0007669"/>
    <property type="project" value="InterPro"/>
</dbReference>
<gene>
    <name evidence="6" type="primary">citX</name>
    <name evidence="6" type="ORF">GJ746_09465</name>
</gene>
<reference evidence="6 7" key="1">
    <citation type="submission" date="2019-11" db="EMBL/GenBank/DDBJ databases">
        <title>Isolation and Application of One Kind of P-Hydroxybenzoic Acid Degrading Bacterium in Mitigating Cropping Obstacle of Cucumber.</title>
        <authorList>
            <person name="Wu F."/>
            <person name="An Y."/>
        </authorList>
    </citation>
    <scope>NUCLEOTIDE SEQUENCE [LARGE SCALE GENOMIC DNA]</scope>
    <source>
        <strain evidence="6 7">P620</strain>
    </source>
</reference>